<organism evidence="2 3">
    <name type="scientific">Microcystis aeruginosa (strain NIES-843 / IAM M-2473)</name>
    <dbReference type="NCBI Taxonomy" id="449447"/>
    <lineage>
        <taxon>Bacteria</taxon>
        <taxon>Bacillati</taxon>
        <taxon>Cyanobacteriota</taxon>
        <taxon>Cyanophyceae</taxon>
        <taxon>Oscillatoriophycideae</taxon>
        <taxon>Chroococcales</taxon>
        <taxon>Microcystaceae</taxon>
        <taxon>Microcystis</taxon>
    </lineage>
</organism>
<reference evidence="2 3" key="1">
    <citation type="journal article" date="2007" name="DNA Res.">
        <title>Complete genomic structure of the bloom-forming toxic cyanobacterium Microcystis aeruginosa NIES-843.</title>
        <authorList>
            <person name="Kaneko T."/>
            <person name="Nakajima N."/>
            <person name="Okamoto S."/>
            <person name="Suzuki I."/>
            <person name="Tanabe Y."/>
            <person name="Tamaoki M."/>
            <person name="Nakamura Y."/>
            <person name="Kasai F."/>
            <person name="Watanabe A."/>
            <person name="Kawashima K."/>
            <person name="Kishida Y."/>
            <person name="Ono A."/>
            <person name="Shimizu Y."/>
            <person name="Takahashi C."/>
            <person name="Minami C."/>
            <person name="Fujishiro T."/>
            <person name="Kohara M."/>
            <person name="Katoh M."/>
            <person name="Nakazaki N."/>
            <person name="Nakayama S."/>
            <person name="Yamada M."/>
            <person name="Tabata S."/>
            <person name="Watanabe M.M."/>
        </authorList>
    </citation>
    <scope>NUCLEOTIDE SEQUENCE [LARGE SCALE GENOMIC DNA]</scope>
    <source>
        <strain evidence="3">NIES-843 / IAM M-247</strain>
    </source>
</reference>
<dbReference type="AlphaFoldDB" id="B0JKS0"/>
<dbReference type="HOGENOM" id="CLU_3045373_0_0_3"/>
<dbReference type="Proteomes" id="UP000001510">
    <property type="component" value="Chromosome"/>
</dbReference>
<gene>
    <name evidence="2" type="ordered locus">MAE_30370</name>
</gene>
<keyword evidence="3" id="KW-1185">Reference proteome</keyword>
<evidence type="ECO:0000256" key="1">
    <source>
        <dbReference type="SAM" id="MobiDB-lite"/>
    </source>
</evidence>
<dbReference type="EMBL" id="AP009552">
    <property type="protein sequence ID" value="BAG02859.1"/>
    <property type="molecule type" value="Genomic_DNA"/>
</dbReference>
<protein>
    <submittedName>
        <fullName evidence="2">Uncharacterized protein</fullName>
    </submittedName>
</protein>
<evidence type="ECO:0000313" key="2">
    <source>
        <dbReference type="EMBL" id="BAG02859.1"/>
    </source>
</evidence>
<dbReference type="EnsemblBacteria" id="BAG02859">
    <property type="protein sequence ID" value="BAG02859"/>
    <property type="gene ID" value="MAE_30370"/>
</dbReference>
<sequence>MPFYISVPSLITPVHCITQTEEPKFSKLCLSNGSNQRRQITSNSAPAASTRPLP</sequence>
<accession>B0JKS0</accession>
<dbReference type="PaxDb" id="449447-MAE_30370"/>
<name>B0JKS0_MICAN</name>
<evidence type="ECO:0000313" key="3">
    <source>
        <dbReference type="Proteomes" id="UP000001510"/>
    </source>
</evidence>
<dbReference type="KEGG" id="mar:MAE_30370"/>
<feature type="region of interest" description="Disordered" evidence="1">
    <location>
        <begin position="33"/>
        <end position="54"/>
    </location>
</feature>
<feature type="compositionally biased region" description="Polar residues" evidence="1">
    <location>
        <begin position="33"/>
        <end position="47"/>
    </location>
</feature>
<proteinExistence type="predicted"/>